<sequence length="377" mass="41580">MARTETPLACETLVDAVDSRPFVVQIQDRLRDMIRRQDLKPGQQLPSLRDLSRQTGVSLGIVKLSLSKLTTEGYLRSHPGRGIFVASPQQERQAVALVLPGLDFDQMPKIIRGVKAGLGDSSPRLLMQSAEFDFKHEVDLLRNLDSSFVAGAIIYPPPLPEIVEHLRELRRRGVAYVLVDTLPASLDVDAVLSDRVKLGRLAMTHLLEQGHRRIGLVKHNGRSVSDREVREGVDEALRAYGLATSDLACETVDVMDLNPREPWANGERAARKLLSEHPDLTAMLGINDNLSLGVARAARAVGRRVPEDLSVVAIGDLQQFMLAERPISAVAQPHEQMGREAARRLVALMEDSAGEPVTKRLEPKLIDRGSVMPAVRK</sequence>
<dbReference type="InterPro" id="IPR036390">
    <property type="entry name" value="WH_DNA-bd_sf"/>
</dbReference>
<reference evidence="5 6" key="1">
    <citation type="submission" date="2024-08" db="EMBL/GenBank/DDBJ databases">
        <title>Whole-genome sequencing of halo(alkali)philic microorganisms from hypersaline lakes.</title>
        <authorList>
            <person name="Sorokin D.Y."/>
            <person name="Merkel A.Y."/>
            <person name="Messina E."/>
            <person name="Yakimov M."/>
        </authorList>
    </citation>
    <scope>NUCLEOTIDE SEQUENCE [LARGE SCALE GENOMIC DNA]</scope>
    <source>
        <strain evidence="5 6">AB-hyl4</strain>
    </source>
</reference>
<dbReference type="SUPFAM" id="SSF53822">
    <property type="entry name" value="Periplasmic binding protein-like I"/>
    <property type="match status" value="1"/>
</dbReference>
<dbReference type="SMART" id="SM00345">
    <property type="entry name" value="HTH_GNTR"/>
    <property type="match status" value="1"/>
</dbReference>
<dbReference type="CDD" id="cd06267">
    <property type="entry name" value="PBP1_LacI_sugar_binding-like"/>
    <property type="match status" value="1"/>
</dbReference>
<evidence type="ECO:0000256" key="1">
    <source>
        <dbReference type="ARBA" id="ARBA00023015"/>
    </source>
</evidence>
<proteinExistence type="predicted"/>
<dbReference type="InterPro" id="IPR028082">
    <property type="entry name" value="Peripla_BP_I"/>
</dbReference>
<evidence type="ECO:0000256" key="3">
    <source>
        <dbReference type="ARBA" id="ARBA00023163"/>
    </source>
</evidence>
<feature type="domain" description="HTH gntR-type" evidence="4">
    <location>
        <begin position="20"/>
        <end position="88"/>
    </location>
</feature>
<evidence type="ECO:0000313" key="5">
    <source>
        <dbReference type="EMBL" id="MFA9478099.1"/>
    </source>
</evidence>
<dbReference type="PANTHER" id="PTHR30146">
    <property type="entry name" value="LACI-RELATED TRANSCRIPTIONAL REPRESSOR"/>
    <property type="match status" value="1"/>
</dbReference>
<dbReference type="RefSeq" id="WP_425345026.1">
    <property type="nucleotide sequence ID" value="NZ_JBGUBD010000004.1"/>
</dbReference>
<dbReference type="Pfam" id="PF13377">
    <property type="entry name" value="Peripla_BP_3"/>
    <property type="match status" value="1"/>
</dbReference>
<comment type="caution">
    <text evidence="5">The sequence shown here is derived from an EMBL/GenBank/DDBJ whole genome shotgun (WGS) entry which is preliminary data.</text>
</comment>
<keyword evidence="2" id="KW-0238">DNA-binding</keyword>
<name>A0ABV4U3E3_9BACT</name>
<accession>A0ABV4U3E3</accession>
<dbReference type="EMBL" id="JBGUBD010000004">
    <property type="protein sequence ID" value="MFA9478099.1"/>
    <property type="molecule type" value="Genomic_DNA"/>
</dbReference>
<dbReference type="InterPro" id="IPR046335">
    <property type="entry name" value="LacI/GalR-like_sensor"/>
</dbReference>
<keyword evidence="3" id="KW-0804">Transcription</keyword>
<dbReference type="PANTHER" id="PTHR30146:SF109">
    <property type="entry name" value="HTH-TYPE TRANSCRIPTIONAL REGULATOR GALS"/>
    <property type="match status" value="1"/>
</dbReference>
<gene>
    <name evidence="5" type="ORF">ACERK3_07285</name>
</gene>
<evidence type="ECO:0000259" key="4">
    <source>
        <dbReference type="PROSITE" id="PS50949"/>
    </source>
</evidence>
<evidence type="ECO:0000256" key="2">
    <source>
        <dbReference type="ARBA" id="ARBA00023125"/>
    </source>
</evidence>
<keyword evidence="6" id="KW-1185">Reference proteome</keyword>
<dbReference type="CDD" id="cd07377">
    <property type="entry name" value="WHTH_GntR"/>
    <property type="match status" value="1"/>
</dbReference>
<organism evidence="5 6">
    <name type="scientific">Natronomicrosphaera hydrolytica</name>
    <dbReference type="NCBI Taxonomy" id="3242702"/>
    <lineage>
        <taxon>Bacteria</taxon>
        <taxon>Pseudomonadati</taxon>
        <taxon>Planctomycetota</taxon>
        <taxon>Phycisphaerae</taxon>
        <taxon>Phycisphaerales</taxon>
        <taxon>Phycisphaeraceae</taxon>
        <taxon>Natronomicrosphaera</taxon>
    </lineage>
</organism>
<dbReference type="InterPro" id="IPR036388">
    <property type="entry name" value="WH-like_DNA-bd_sf"/>
</dbReference>
<dbReference type="Gene3D" id="3.40.50.2300">
    <property type="match status" value="2"/>
</dbReference>
<dbReference type="Proteomes" id="UP001575105">
    <property type="component" value="Unassembled WGS sequence"/>
</dbReference>
<dbReference type="Pfam" id="PF00392">
    <property type="entry name" value="GntR"/>
    <property type="match status" value="1"/>
</dbReference>
<dbReference type="SUPFAM" id="SSF46785">
    <property type="entry name" value="Winged helix' DNA-binding domain"/>
    <property type="match status" value="1"/>
</dbReference>
<dbReference type="PROSITE" id="PS50949">
    <property type="entry name" value="HTH_GNTR"/>
    <property type="match status" value="1"/>
</dbReference>
<evidence type="ECO:0000313" key="6">
    <source>
        <dbReference type="Proteomes" id="UP001575105"/>
    </source>
</evidence>
<dbReference type="Gene3D" id="1.10.10.10">
    <property type="entry name" value="Winged helix-like DNA-binding domain superfamily/Winged helix DNA-binding domain"/>
    <property type="match status" value="1"/>
</dbReference>
<protein>
    <submittedName>
        <fullName evidence="5">GntR family transcriptional regulator</fullName>
    </submittedName>
</protein>
<dbReference type="InterPro" id="IPR000524">
    <property type="entry name" value="Tscrpt_reg_HTH_GntR"/>
</dbReference>
<keyword evidence="1" id="KW-0805">Transcription regulation</keyword>